<keyword evidence="2" id="KW-1185">Reference proteome</keyword>
<sequence>MLRPNLYGSLAVLAVVAAIAIGLPTIDDALPAGRSLRAGERLDVGLGVSLAAPADAVLDVTKTQPSLYRLVFSVRSVRVVVEASRYSGKLDGLSERLRRKIQSNPGYQTSQQEHPTSTETGVAGLAGSYSTPGRNGTYAVFGHHGVGVEISMAGDGSDLRTEGADLTGMIRSVRFGAS</sequence>
<gene>
    <name evidence="1" type="ORF">Athai_66250</name>
</gene>
<reference evidence="1 2" key="1">
    <citation type="submission" date="2020-08" db="EMBL/GenBank/DDBJ databases">
        <title>Whole genome shotgun sequence of Actinocatenispora thailandica NBRC 105041.</title>
        <authorList>
            <person name="Komaki H."/>
            <person name="Tamura T."/>
        </authorList>
    </citation>
    <scope>NUCLEOTIDE SEQUENCE [LARGE SCALE GENOMIC DNA]</scope>
    <source>
        <strain evidence="1 2">NBRC 105041</strain>
    </source>
</reference>
<dbReference type="KEGG" id="atl:Athai_66250"/>
<dbReference type="AlphaFoldDB" id="A0A7R7DXC3"/>
<accession>A0A7R7DXC3</accession>
<dbReference type="EMBL" id="AP023355">
    <property type="protein sequence ID" value="BCJ39122.1"/>
    <property type="molecule type" value="Genomic_DNA"/>
</dbReference>
<dbReference type="Proteomes" id="UP000611640">
    <property type="component" value="Chromosome"/>
</dbReference>
<protein>
    <submittedName>
        <fullName evidence="1">Uncharacterized protein</fullName>
    </submittedName>
</protein>
<evidence type="ECO:0000313" key="2">
    <source>
        <dbReference type="Proteomes" id="UP000611640"/>
    </source>
</evidence>
<organism evidence="1 2">
    <name type="scientific">Actinocatenispora thailandica</name>
    <dbReference type="NCBI Taxonomy" id="227318"/>
    <lineage>
        <taxon>Bacteria</taxon>
        <taxon>Bacillati</taxon>
        <taxon>Actinomycetota</taxon>
        <taxon>Actinomycetes</taxon>
        <taxon>Micromonosporales</taxon>
        <taxon>Micromonosporaceae</taxon>
        <taxon>Actinocatenispora</taxon>
    </lineage>
</organism>
<evidence type="ECO:0000313" key="1">
    <source>
        <dbReference type="EMBL" id="BCJ39122.1"/>
    </source>
</evidence>
<proteinExistence type="predicted"/>
<dbReference type="RefSeq" id="WP_203965039.1">
    <property type="nucleotide sequence ID" value="NZ_AP023355.1"/>
</dbReference>
<name>A0A7R7DXC3_9ACTN</name>